<dbReference type="PROSITE" id="PS50022">
    <property type="entry name" value="FA58C_3"/>
    <property type="match status" value="1"/>
</dbReference>
<dbReference type="InterPro" id="IPR036881">
    <property type="entry name" value="Glyco_hydro_3_C_sf"/>
</dbReference>
<dbReference type="Gene3D" id="2.60.40.10">
    <property type="entry name" value="Immunoglobulins"/>
    <property type="match status" value="1"/>
</dbReference>
<name>A0ABW6WA01_9ACTN</name>
<evidence type="ECO:0000313" key="5">
    <source>
        <dbReference type="EMBL" id="MFF5289330.1"/>
    </source>
</evidence>
<dbReference type="InterPro" id="IPR036962">
    <property type="entry name" value="Glyco_hydro_3_N_sf"/>
</dbReference>
<dbReference type="PROSITE" id="PS50231">
    <property type="entry name" value="RICIN_B_LECTIN"/>
    <property type="match status" value="1"/>
</dbReference>
<dbReference type="InterPro" id="IPR035992">
    <property type="entry name" value="Ricin_B-like_lectins"/>
</dbReference>
<evidence type="ECO:0000256" key="1">
    <source>
        <dbReference type="ARBA" id="ARBA00005336"/>
    </source>
</evidence>
<evidence type="ECO:0000313" key="6">
    <source>
        <dbReference type="Proteomes" id="UP001602245"/>
    </source>
</evidence>
<dbReference type="Gene3D" id="3.20.20.300">
    <property type="entry name" value="Glycoside hydrolase, family 3, N-terminal domain"/>
    <property type="match status" value="1"/>
</dbReference>
<dbReference type="Pfam" id="PF14310">
    <property type="entry name" value="Fn3-like"/>
    <property type="match status" value="1"/>
</dbReference>
<feature type="domain" description="F5/8 type C" evidence="4">
    <location>
        <begin position="810"/>
        <end position="950"/>
    </location>
</feature>
<reference evidence="5 6" key="1">
    <citation type="submission" date="2024-10" db="EMBL/GenBank/DDBJ databases">
        <title>The Natural Products Discovery Center: Release of the First 8490 Sequenced Strains for Exploring Actinobacteria Biosynthetic Diversity.</title>
        <authorList>
            <person name="Kalkreuter E."/>
            <person name="Kautsar S.A."/>
            <person name="Yang D."/>
            <person name="Bader C.D."/>
            <person name="Teijaro C.N."/>
            <person name="Fluegel L."/>
            <person name="Davis C.M."/>
            <person name="Simpson J.R."/>
            <person name="Lauterbach L."/>
            <person name="Steele A.D."/>
            <person name="Gui C."/>
            <person name="Meng S."/>
            <person name="Li G."/>
            <person name="Viehrig K."/>
            <person name="Ye F."/>
            <person name="Su P."/>
            <person name="Kiefer A.F."/>
            <person name="Nichols A."/>
            <person name="Cepeda A.J."/>
            <person name="Yan W."/>
            <person name="Fan B."/>
            <person name="Jiang Y."/>
            <person name="Adhikari A."/>
            <person name="Zheng C.-J."/>
            <person name="Schuster L."/>
            <person name="Cowan T.M."/>
            <person name="Smanski M.J."/>
            <person name="Chevrette M.G."/>
            <person name="De Carvalho L.P.S."/>
            <person name="Shen B."/>
        </authorList>
    </citation>
    <scope>NUCLEOTIDE SEQUENCE [LARGE SCALE GENOMIC DNA]</scope>
    <source>
        <strain evidence="5 6">NPDC000087</strain>
    </source>
</reference>
<accession>A0ABW6WA01</accession>
<protein>
    <submittedName>
        <fullName evidence="5">Glycoside hydrolase family 3 C-terminal domain-containing protein</fullName>
    </submittedName>
</protein>
<dbReference type="Gene3D" id="2.60.120.260">
    <property type="entry name" value="Galactose-binding domain-like"/>
    <property type="match status" value="1"/>
</dbReference>
<dbReference type="SUPFAM" id="SSF49785">
    <property type="entry name" value="Galactose-binding domain-like"/>
    <property type="match status" value="1"/>
</dbReference>
<dbReference type="Pfam" id="PF00933">
    <property type="entry name" value="Glyco_hydro_3"/>
    <property type="match status" value="1"/>
</dbReference>
<dbReference type="CDD" id="cd23451">
    <property type="entry name" value="beta-trefoil_Ricin_laminarinase"/>
    <property type="match status" value="1"/>
</dbReference>
<comment type="caution">
    <text evidence="5">The sequence shown here is derived from an EMBL/GenBank/DDBJ whole genome shotgun (WGS) entry which is preliminary data.</text>
</comment>
<dbReference type="InterPro" id="IPR008979">
    <property type="entry name" value="Galactose-bd-like_sf"/>
</dbReference>
<dbReference type="InterPro" id="IPR001764">
    <property type="entry name" value="Glyco_hydro_3_N"/>
</dbReference>
<dbReference type="SUPFAM" id="SSF52279">
    <property type="entry name" value="Beta-D-glucan exohydrolase, C-terminal domain"/>
    <property type="match status" value="1"/>
</dbReference>
<dbReference type="Proteomes" id="UP001602245">
    <property type="component" value="Unassembled WGS sequence"/>
</dbReference>
<dbReference type="SUPFAM" id="SSF51445">
    <property type="entry name" value="(Trans)glycosidases"/>
    <property type="match status" value="1"/>
</dbReference>
<dbReference type="InterPro" id="IPR017853">
    <property type="entry name" value="GH"/>
</dbReference>
<evidence type="ECO:0000256" key="3">
    <source>
        <dbReference type="SAM" id="SignalP"/>
    </source>
</evidence>
<dbReference type="SUPFAM" id="SSF50370">
    <property type="entry name" value="Ricin B-like lectins"/>
    <property type="match status" value="1"/>
</dbReference>
<proteinExistence type="inferred from homology"/>
<sequence>MFRQRFAAVVATVLAATVLYSSPARAADPPWMDTSLTAAARADLLLAAMTQAEKLTMMHGGGSCGYAGCVPANTRLGIPALRLQDGPVGVGDGATGVTQLAAPVAGAATWDTALMKQYGSTLGAEQWGKGTNVVLAPTINIVRDPRWGRAFESFGEDPYLAGQMGAADIQGIQSQGPMAQVKHYAVYNQESYRNSSADNAIVSDRAVREIYLPAFETSVKQGGADSVMCSYSAINGPFACENGPLQNQILKGDWGFHGFITSDWGATHSTVASANNGLDMEMPGSTYYGNGLTTAVANGQVSQATIDDHVRRILTSMFQRGLFDRTQSGTMASVVTSAAHTALTRQVAADGSVLLKNSNAVLPVPATTKSIAVVGTGGGSAPMYQGGGSAGVNASGSVSPYQGIVNRAGSGISVTYSPGTAGAGITGLAGRCIDVAAASTANGTAIQLYDCNGTNAQSWTVASDGSLRALGKCMDVTGAGTTDGTKIQLYDCNGSAAQKWTATNGTLVSTGSGKCLTATASTNGTQLTIGTCNGAAGQQWKLPSGAGHDQAVAAARAADLAVVFVNKFESEGSDLSDISLPADQNQLVADVAAANPNTVVVVNSGSAVAMPWAGAVRGIIEAWYPGQEYGNALASLLFGDVDPSGKLPVTFPASLADVPARTAAQWPGQNNTVQYSEGIGVGYRWYDKQNITPAYPFGFGLSYTTFAYANLAVGAPDTSGNVAVSFDVTNAGTRTGAEVPQVYVGQPSSTGEPPKNLRGFAKVSLTPGQTQRVTVTLDARSFQYWNSAWTTAAGTNQIMVGASSRDIRLTGAVTIGSSSSVPLSRTGWIATASPSSTTDVPARMLDGNSSTRWSSGTPMTNGNTITLDLASARTFSKVVMDSGGSASDYARGYRIDVSPDGSTWRTVATGAGTAAVVTATTGSQTARYLRIVQTGSASSWWSIAELNLYS</sequence>
<dbReference type="PANTHER" id="PTHR42715">
    <property type="entry name" value="BETA-GLUCOSIDASE"/>
    <property type="match status" value="1"/>
</dbReference>
<keyword evidence="3" id="KW-0732">Signal</keyword>
<gene>
    <name evidence="5" type="ORF">ACFY35_07825</name>
</gene>
<dbReference type="Gene3D" id="2.80.10.50">
    <property type="match status" value="1"/>
</dbReference>
<dbReference type="InterPro" id="IPR050288">
    <property type="entry name" value="Cellulose_deg_GH3"/>
</dbReference>
<evidence type="ECO:0000256" key="2">
    <source>
        <dbReference type="ARBA" id="ARBA00022801"/>
    </source>
</evidence>
<dbReference type="InterPro" id="IPR026891">
    <property type="entry name" value="Fn3-like"/>
</dbReference>
<feature type="chain" id="PRO_5046794866" evidence="3">
    <location>
        <begin position="27"/>
        <end position="950"/>
    </location>
</feature>
<keyword evidence="2 5" id="KW-0378">Hydrolase</keyword>
<comment type="similarity">
    <text evidence="1">Belongs to the glycosyl hydrolase 3 family.</text>
</comment>
<dbReference type="PRINTS" id="PR00133">
    <property type="entry name" value="GLHYDRLASE3"/>
</dbReference>
<dbReference type="GO" id="GO:0016787">
    <property type="term" value="F:hydrolase activity"/>
    <property type="evidence" value="ECO:0007669"/>
    <property type="project" value="UniProtKB-KW"/>
</dbReference>
<dbReference type="Gene3D" id="3.40.50.1700">
    <property type="entry name" value="Glycoside hydrolase family 3 C-terminal domain"/>
    <property type="match status" value="1"/>
</dbReference>
<organism evidence="5 6">
    <name type="scientific">Paractinoplanes globisporus</name>
    <dbReference type="NCBI Taxonomy" id="113565"/>
    <lineage>
        <taxon>Bacteria</taxon>
        <taxon>Bacillati</taxon>
        <taxon>Actinomycetota</taxon>
        <taxon>Actinomycetes</taxon>
        <taxon>Micromonosporales</taxon>
        <taxon>Micromonosporaceae</taxon>
        <taxon>Paractinoplanes</taxon>
    </lineage>
</organism>
<dbReference type="InterPro" id="IPR002772">
    <property type="entry name" value="Glyco_hydro_3_C"/>
</dbReference>
<dbReference type="Pfam" id="PF00754">
    <property type="entry name" value="F5_F8_type_C"/>
    <property type="match status" value="1"/>
</dbReference>
<dbReference type="PANTHER" id="PTHR42715:SF10">
    <property type="entry name" value="BETA-GLUCOSIDASE"/>
    <property type="match status" value="1"/>
</dbReference>
<dbReference type="Pfam" id="PF01915">
    <property type="entry name" value="Glyco_hydro_3_C"/>
    <property type="match status" value="1"/>
</dbReference>
<dbReference type="SMART" id="SM01217">
    <property type="entry name" value="Fn3_like"/>
    <property type="match status" value="1"/>
</dbReference>
<dbReference type="EMBL" id="JBIAZU010000001">
    <property type="protein sequence ID" value="MFF5289330.1"/>
    <property type="molecule type" value="Genomic_DNA"/>
</dbReference>
<dbReference type="InterPro" id="IPR000772">
    <property type="entry name" value="Ricin_B_lectin"/>
</dbReference>
<evidence type="ECO:0000259" key="4">
    <source>
        <dbReference type="PROSITE" id="PS50022"/>
    </source>
</evidence>
<feature type="signal peptide" evidence="3">
    <location>
        <begin position="1"/>
        <end position="26"/>
    </location>
</feature>
<dbReference type="InterPro" id="IPR013783">
    <property type="entry name" value="Ig-like_fold"/>
</dbReference>
<dbReference type="RefSeq" id="WP_020509669.1">
    <property type="nucleotide sequence ID" value="NZ_JBIAZU010000001.1"/>
</dbReference>
<dbReference type="InterPro" id="IPR000421">
    <property type="entry name" value="FA58C"/>
</dbReference>
<dbReference type="SMART" id="SM00458">
    <property type="entry name" value="RICIN"/>
    <property type="match status" value="1"/>
</dbReference>
<keyword evidence="6" id="KW-1185">Reference proteome</keyword>